<dbReference type="OrthoDB" id="9813151at2"/>
<dbReference type="Pfam" id="PF00512">
    <property type="entry name" value="HisKA"/>
    <property type="match status" value="1"/>
</dbReference>
<dbReference type="PRINTS" id="PR00344">
    <property type="entry name" value="BCTRLSENSOR"/>
</dbReference>
<gene>
    <name evidence="18" type="ORF">D8M05_18915</name>
</gene>
<dbReference type="SUPFAM" id="SSF55874">
    <property type="entry name" value="ATPase domain of HSP90 chaperone/DNA topoisomerase II/histidine kinase"/>
    <property type="match status" value="1"/>
</dbReference>
<evidence type="ECO:0000256" key="13">
    <source>
        <dbReference type="ARBA" id="ARBA00023136"/>
    </source>
</evidence>
<dbReference type="InterPro" id="IPR003660">
    <property type="entry name" value="HAMP_dom"/>
</dbReference>
<dbReference type="Gene3D" id="3.30.565.10">
    <property type="entry name" value="Histidine kinase-like ATPase, C-terminal domain"/>
    <property type="match status" value="1"/>
</dbReference>
<evidence type="ECO:0000256" key="1">
    <source>
        <dbReference type="ARBA" id="ARBA00000085"/>
    </source>
</evidence>
<feature type="domain" description="HAMP" evidence="17">
    <location>
        <begin position="183"/>
        <end position="235"/>
    </location>
</feature>
<feature type="transmembrane region" description="Helical" evidence="15">
    <location>
        <begin position="163"/>
        <end position="185"/>
    </location>
</feature>
<keyword evidence="19" id="KW-1185">Reference proteome</keyword>
<dbReference type="Gene3D" id="6.10.340.10">
    <property type="match status" value="1"/>
</dbReference>
<evidence type="ECO:0000256" key="11">
    <source>
        <dbReference type="ARBA" id="ARBA00022989"/>
    </source>
</evidence>
<evidence type="ECO:0000256" key="2">
    <source>
        <dbReference type="ARBA" id="ARBA00004651"/>
    </source>
</evidence>
<reference evidence="18 19" key="1">
    <citation type="journal article" date="2015" name="Antonie Van Leeuwenhoek">
        <title>Oceanobacillus bengalensis sp. nov., a bacterium isolated from seawater of the Bay of Bengal.</title>
        <authorList>
            <person name="Yongchang O."/>
            <person name="Xiang W."/>
            <person name="Wang G."/>
        </authorList>
    </citation>
    <scope>NUCLEOTIDE SEQUENCE [LARGE SCALE GENOMIC DNA]</scope>
    <source>
        <strain evidence="18 19">MCCC 1K00260</strain>
    </source>
</reference>
<dbReference type="PANTHER" id="PTHR45528:SF1">
    <property type="entry name" value="SENSOR HISTIDINE KINASE CPXA"/>
    <property type="match status" value="1"/>
</dbReference>
<evidence type="ECO:0000256" key="12">
    <source>
        <dbReference type="ARBA" id="ARBA00023012"/>
    </source>
</evidence>
<keyword evidence="7 15" id="KW-0812">Transmembrane</keyword>
<dbReference type="Gene3D" id="1.10.287.130">
    <property type="match status" value="1"/>
</dbReference>
<keyword evidence="5" id="KW-0597">Phosphoprotein</keyword>
<sequence>MFNKLSLKIGMLFFVFILIIEILVYFILYTTIANERIEEVMDSLLARANTHSAILENNFNSSTMEHVAIMESESEYAVIITDEDGNVLINSDPIEKEMLDIIEHTDYEEIPSGGKVLEQRWTERQYIAADSPININGDHHGHVIMFANTNIVKNMVNHLSDQFVWIGITTVILTIITVFFLSRFITIPLMKMKQATEQLSKGKTKVSLHTDRKDELGELASTIMKLSNDLERLKKDRNEFLASVSHELRTPLTYIKGYADIINKQDISIHERKEYLDIIREETNQLTVLIRNLFELAKMDENRFIINRRKVELRKLIQTVEELIRPGLEERNIRFSVICPENIIANIDPERIQQVLLNILDNAIKHTSPGETISIRVIQNEMEIKITIEDEGEGIPKEDLPYLFDRLYRVEKSRSRESGGTGLGLAIAKEIIESHEGRIEIQSKIGKGTSVNIFLKR</sequence>
<evidence type="ECO:0000256" key="15">
    <source>
        <dbReference type="SAM" id="Phobius"/>
    </source>
</evidence>
<dbReference type="InterPro" id="IPR050398">
    <property type="entry name" value="HssS/ArlS-like"/>
</dbReference>
<dbReference type="SMART" id="SM00387">
    <property type="entry name" value="HATPase_c"/>
    <property type="match status" value="1"/>
</dbReference>
<dbReference type="PANTHER" id="PTHR45528">
    <property type="entry name" value="SENSOR HISTIDINE KINASE CPXA"/>
    <property type="match status" value="1"/>
</dbReference>
<dbReference type="EMBL" id="RBZO01000049">
    <property type="protein sequence ID" value="RKQ12101.1"/>
    <property type="molecule type" value="Genomic_DNA"/>
</dbReference>
<comment type="subcellular location">
    <subcellularLocation>
        <location evidence="2">Cell membrane</location>
        <topology evidence="2">Multi-pass membrane protein</topology>
    </subcellularLocation>
</comment>
<keyword evidence="9 18" id="KW-0418">Kinase</keyword>
<name>A0A494YRJ8_9BACI</name>
<evidence type="ECO:0000313" key="19">
    <source>
        <dbReference type="Proteomes" id="UP000281813"/>
    </source>
</evidence>
<keyword evidence="14" id="KW-0175">Coiled coil</keyword>
<protein>
    <recommendedName>
        <fullName evidence="3">histidine kinase</fullName>
        <ecNumber evidence="3">2.7.13.3</ecNumber>
    </recommendedName>
</protein>
<proteinExistence type="predicted"/>
<dbReference type="CDD" id="cd00075">
    <property type="entry name" value="HATPase"/>
    <property type="match status" value="1"/>
</dbReference>
<dbReference type="InterPro" id="IPR005467">
    <property type="entry name" value="His_kinase_dom"/>
</dbReference>
<evidence type="ECO:0000313" key="18">
    <source>
        <dbReference type="EMBL" id="RKQ12101.1"/>
    </source>
</evidence>
<comment type="catalytic activity">
    <reaction evidence="1">
        <text>ATP + protein L-histidine = ADP + protein N-phospho-L-histidine.</text>
        <dbReference type="EC" id="2.7.13.3"/>
    </reaction>
</comment>
<dbReference type="FunFam" id="1.10.287.130:FF:000001">
    <property type="entry name" value="Two-component sensor histidine kinase"/>
    <property type="match status" value="1"/>
</dbReference>
<keyword evidence="13 15" id="KW-0472">Membrane</keyword>
<dbReference type="PROSITE" id="PS50885">
    <property type="entry name" value="HAMP"/>
    <property type="match status" value="1"/>
</dbReference>
<dbReference type="Pfam" id="PF02518">
    <property type="entry name" value="HATPase_c"/>
    <property type="match status" value="1"/>
</dbReference>
<evidence type="ECO:0000256" key="3">
    <source>
        <dbReference type="ARBA" id="ARBA00012438"/>
    </source>
</evidence>
<dbReference type="AlphaFoldDB" id="A0A494YRJ8"/>
<dbReference type="FunFam" id="3.30.565.10:FF:000006">
    <property type="entry name" value="Sensor histidine kinase WalK"/>
    <property type="match status" value="1"/>
</dbReference>
<evidence type="ECO:0000256" key="5">
    <source>
        <dbReference type="ARBA" id="ARBA00022553"/>
    </source>
</evidence>
<dbReference type="SUPFAM" id="SSF158472">
    <property type="entry name" value="HAMP domain-like"/>
    <property type="match status" value="1"/>
</dbReference>
<evidence type="ECO:0000256" key="9">
    <source>
        <dbReference type="ARBA" id="ARBA00022777"/>
    </source>
</evidence>
<dbReference type="SUPFAM" id="SSF47384">
    <property type="entry name" value="Homodimeric domain of signal transducing histidine kinase"/>
    <property type="match status" value="1"/>
</dbReference>
<evidence type="ECO:0000256" key="10">
    <source>
        <dbReference type="ARBA" id="ARBA00022840"/>
    </source>
</evidence>
<organism evidence="18 19">
    <name type="scientific">Oceanobacillus bengalensis</name>
    <dbReference type="NCBI Taxonomy" id="1435466"/>
    <lineage>
        <taxon>Bacteria</taxon>
        <taxon>Bacillati</taxon>
        <taxon>Bacillota</taxon>
        <taxon>Bacilli</taxon>
        <taxon>Bacillales</taxon>
        <taxon>Bacillaceae</taxon>
        <taxon>Oceanobacillus</taxon>
    </lineage>
</organism>
<dbReference type="InterPro" id="IPR003661">
    <property type="entry name" value="HisK_dim/P_dom"/>
</dbReference>
<feature type="domain" description="Histidine kinase" evidence="16">
    <location>
        <begin position="243"/>
        <end position="457"/>
    </location>
</feature>
<dbReference type="RefSeq" id="WP_047986217.1">
    <property type="nucleotide sequence ID" value="NZ_JBHUFK010000057.1"/>
</dbReference>
<evidence type="ECO:0000259" key="17">
    <source>
        <dbReference type="PROSITE" id="PS50885"/>
    </source>
</evidence>
<evidence type="ECO:0000256" key="4">
    <source>
        <dbReference type="ARBA" id="ARBA00022475"/>
    </source>
</evidence>
<dbReference type="Pfam" id="PF00672">
    <property type="entry name" value="HAMP"/>
    <property type="match status" value="1"/>
</dbReference>
<dbReference type="InterPro" id="IPR036097">
    <property type="entry name" value="HisK_dim/P_sf"/>
</dbReference>
<keyword evidence="11 15" id="KW-1133">Transmembrane helix</keyword>
<dbReference type="InterPro" id="IPR004358">
    <property type="entry name" value="Sig_transdc_His_kin-like_C"/>
</dbReference>
<dbReference type="EC" id="2.7.13.3" evidence="3"/>
<dbReference type="GO" id="GO:0005886">
    <property type="term" value="C:plasma membrane"/>
    <property type="evidence" value="ECO:0007669"/>
    <property type="project" value="UniProtKB-SubCell"/>
</dbReference>
<dbReference type="Proteomes" id="UP000281813">
    <property type="component" value="Unassembled WGS sequence"/>
</dbReference>
<keyword evidence="12" id="KW-0902">Two-component regulatory system</keyword>
<dbReference type="GO" id="GO:0000155">
    <property type="term" value="F:phosphorelay sensor kinase activity"/>
    <property type="evidence" value="ECO:0007669"/>
    <property type="project" value="InterPro"/>
</dbReference>
<feature type="coiled-coil region" evidence="14">
    <location>
        <begin position="216"/>
        <end position="243"/>
    </location>
</feature>
<keyword evidence="4" id="KW-1003">Cell membrane</keyword>
<keyword evidence="6" id="KW-0808">Transferase</keyword>
<evidence type="ECO:0000256" key="8">
    <source>
        <dbReference type="ARBA" id="ARBA00022741"/>
    </source>
</evidence>
<evidence type="ECO:0000256" key="7">
    <source>
        <dbReference type="ARBA" id="ARBA00022692"/>
    </source>
</evidence>
<dbReference type="CDD" id="cd00082">
    <property type="entry name" value="HisKA"/>
    <property type="match status" value="1"/>
</dbReference>
<keyword evidence="8" id="KW-0547">Nucleotide-binding</keyword>
<dbReference type="PROSITE" id="PS50109">
    <property type="entry name" value="HIS_KIN"/>
    <property type="match status" value="1"/>
</dbReference>
<dbReference type="InterPro" id="IPR036890">
    <property type="entry name" value="HATPase_C_sf"/>
</dbReference>
<dbReference type="GO" id="GO:0005524">
    <property type="term" value="F:ATP binding"/>
    <property type="evidence" value="ECO:0007669"/>
    <property type="project" value="UniProtKB-KW"/>
</dbReference>
<dbReference type="SMART" id="SM00388">
    <property type="entry name" value="HisKA"/>
    <property type="match status" value="1"/>
</dbReference>
<dbReference type="CDD" id="cd06225">
    <property type="entry name" value="HAMP"/>
    <property type="match status" value="1"/>
</dbReference>
<evidence type="ECO:0000256" key="14">
    <source>
        <dbReference type="SAM" id="Coils"/>
    </source>
</evidence>
<keyword evidence="10" id="KW-0067">ATP-binding</keyword>
<evidence type="ECO:0000256" key="6">
    <source>
        <dbReference type="ARBA" id="ARBA00022679"/>
    </source>
</evidence>
<comment type="caution">
    <text evidence="18">The sequence shown here is derived from an EMBL/GenBank/DDBJ whole genome shotgun (WGS) entry which is preliminary data.</text>
</comment>
<feature type="transmembrane region" description="Helical" evidence="15">
    <location>
        <begin position="12"/>
        <end position="32"/>
    </location>
</feature>
<evidence type="ECO:0000259" key="16">
    <source>
        <dbReference type="PROSITE" id="PS50109"/>
    </source>
</evidence>
<accession>A0A494YRJ8</accession>
<dbReference type="InterPro" id="IPR003594">
    <property type="entry name" value="HATPase_dom"/>
</dbReference>